<proteinExistence type="predicted"/>
<dbReference type="AlphaFoldDB" id="A0A1G8HIK4"/>
<dbReference type="STRING" id="1121419.SAMN05443529_12555"/>
<dbReference type="Proteomes" id="UP000198656">
    <property type="component" value="Unassembled WGS sequence"/>
</dbReference>
<gene>
    <name evidence="5" type="ORF">SAMN05443529_12555</name>
</gene>
<keyword evidence="1" id="KW-0812">Transmembrane</keyword>
<dbReference type="InterPro" id="IPR007345">
    <property type="entry name" value="Polysacch_pyruvyl_Trfase"/>
</dbReference>
<dbReference type="PANTHER" id="PTHR36836:SF1">
    <property type="entry name" value="COLANIC ACID BIOSYNTHESIS PROTEIN WCAK"/>
    <property type="match status" value="1"/>
</dbReference>
<accession>A0A1G8HIK4</accession>
<sequence length="776" mass="88203">MRDITIAITAASYSGNKGAYAMLQSSIKQLKNIYGERLHINLMSVYPGEDKKQAPFDFINIVSCKPEQLLFVAFPLAILYKLLGWIPFRNKLFKCNKIIKAYLKTDLVIDEAGISFVDSRGFVMNTYAFVCAAVPLLLGVPVVKYSQAMGSFHSRTNRLLAKWILPHLKLICARGEITKKNLAGIGIEDNVRLCADGVFSMPEDTFSIELVNGICAQDSFYNGKIVSLSLSSVVQDRCAKIVIDYVDVMIGFVDFLNEKDYNVLIIANAAREGKTKPRNNDLLVCDAVYEGVRQKDMVRWYPKEMTAEEIREFISHTDVLVGSRFHAMIGALEKRVPTLLIGWSHKYQEVLDMFELGQNAVDFSTLSVDTLKVKFEEFITNKDKTRQNIVKHLNEVKESSQKNILYISEVINGIVSTPCKGALLDVSDTERYLGRHITCRMGYASNEMIRANSASGGVVTAFLCHLLKSKQIDGAWVTKSVIKEGKLGYKTFVATKEEQIMDCSSSIYMHMPLLKNIDEIMQFDGRLAVVLLPCQMRTLNQLMEKRPAMKKKVVLKIALYCSGSHTQEATLVPLTKAKISLDYANRIYYRRGHWRGLTAVKYDDGHEETMSYTETICAYKNAYFFINEACTLCQDQFGKAGDISFGDIWLPEMKRNPIKHTGCIIRNENALGMYESAVKAKVIIDTHIGDEKVVYSQKRALVFKYNCASEKERLYHKNGKKLKLDTLSHCKINHKLAYRLAHFNMELSRKHPKILERVPMKLIFLYMLFIRFLLSF</sequence>
<organism evidence="5 6">
    <name type="scientific">Desulfosporosinus hippei DSM 8344</name>
    <dbReference type="NCBI Taxonomy" id="1121419"/>
    <lineage>
        <taxon>Bacteria</taxon>
        <taxon>Bacillati</taxon>
        <taxon>Bacillota</taxon>
        <taxon>Clostridia</taxon>
        <taxon>Eubacteriales</taxon>
        <taxon>Desulfitobacteriaceae</taxon>
        <taxon>Desulfosporosinus</taxon>
    </lineage>
</organism>
<feature type="domain" description="Coenzyme F420 hydrogenase/dehydrogenase beta subunit N-terminal" evidence="3">
    <location>
        <begin position="442"/>
        <end position="516"/>
    </location>
</feature>
<dbReference type="Pfam" id="PF04230">
    <property type="entry name" value="PS_pyruv_trans"/>
    <property type="match status" value="1"/>
</dbReference>
<dbReference type="InterPro" id="IPR007516">
    <property type="entry name" value="Co_F420_Hydgase/DH_bsu_N"/>
</dbReference>
<dbReference type="EMBL" id="FNCP01000025">
    <property type="protein sequence ID" value="SDI06331.1"/>
    <property type="molecule type" value="Genomic_DNA"/>
</dbReference>
<evidence type="ECO:0000256" key="1">
    <source>
        <dbReference type="SAM" id="Phobius"/>
    </source>
</evidence>
<evidence type="ECO:0000259" key="4">
    <source>
        <dbReference type="Pfam" id="PF04432"/>
    </source>
</evidence>
<dbReference type="PANTHER" id="PTHR36836">
    <property type="entry name" value="COLANIC ACID BIOSYNTHESIS PROTEIN WCAK"/>
    <property type="match status" value="1"/>
</dbReference>
<keyword evidence="6" id="KW-1185">Reference proteome</keyword>
<name>A0A1G8HIK4_9FIRM</name>
<dbReference type="Pfam" id="PF04432">
    <property type="entry name" value="FrhB_FdhB_C"/>
    <property type="match status" value="1"/>
</dbReference>
<reference evidence="6" key="1">
    <citation type="submission" date="2016-10" db="EMBL/GenBank/DDBJ databases">
        <authorList>
            <person name="Varghese N."/>
            <person name="Submissions S."/>
        </authorList>
    </citation>
    <scope>NUCLEOTIDE SEQUENCE [LARGE SCALE GENOMIC DNA]</scope>
    <source>
        <strain evidence="6">DSM 8344</strain>
    </source>
</reference>
<evidence type="ECO:0000259" key="2">
    <source>
        <dbReference type="Pfam" id="PF04230"/>
    </source>
</evidence>
<evidence type="ECO:0000259" key="3">
    <source>
        <dbReference type="Pfam" id="PF04422"/>
    </source>
</evidence>
<protein>
    <submittedName>
        <fullName evidence="5">Coenzyme F420-reducing hydrogenase, beta subunit</fullName>
    </submittedName>
</protein>
<feature type="transmembrane region" description="Helical" evidence="1">
    <location>
        <begin position="69"/>
        <end position="88"/>
    </location>
</feature>
<dbReference type="Pfam" id="PF04422">
    <property type="entry name" value="FrhB_FdhB_N"/>
    <property type="match status" value="1"/>
</dbReference>
<evidence type="ECO:0000313" key="6">
    <source>
        <dbReference type="Proteomes" id="UP000198656"/>
    </source>
</evidence>
<keyword evidence="1" id="KW-1133">Transmembrane helix</keyword>
<dbReference type="InterPro" id="IPR007525">
    <property type="entry name" value="FrhB_FdhB_C"/>
</dbReference>
<dbReference type="RefSeq" id="WP_092335070.1">
    <property type="nucleotide sequence ID" value="NZ_FNCP01000025.1"/>
</dbReference>
<dbReference type="OrthoDB" id="1814359at2"/>
<feature type="domain" description="Coenzyme F420 hydrogenase/dehydrogenase beta subunit C-terminal" evidence="4">
    <location>
        <begin position="526"/>
        <end position="683"/>
    </location>
</feature>
<keyword evidence="1" id="KW-0472">Membrane</keyword>
<evidence type="ECO:0000313" key="5">
    <source>
        <dbReference type="EMBL" id="SDI06331.1"/>
    </source>
</evidence>
<feature type="domain" description="Polysaccharide pyruvyl transferase" evidence="2">
    <location>
        <begin position="16"/>
        <end position="345"/>
    </location>
</feature>